<keyword evidence="2" id="KW-1185">Reference proteome</keyword>
<name>A0A835ATX8_9POAL</name>
<evidence type="ECO:0000313" key="1">
    <source>
        <dbReference type="EMBL" id="KAF8673023.1"/>
    </source>
</evidence>
<accession>A0A835ATX8</accession>
<dbReference type="EMBL" id="JACEFO010002210">
    <property type="protein sequence ID" value="KAF8673023.1"/>
    <property type="molecule type" value="Genomic_DNA"/>
</dbReference>
<dbReference type="Proteomes" id="UP000636709">
    <property type="component" value="Unassembled WGS sequence"/>
</dbReference>
<protein>
    <submittedName>
        <fullName evidence="1">Uncharacterized protein</fullName>
    </submittedName>
</protein>
<dbReference type="AlphaFoldDB" id="A0A835ATX8"/>
<organism evidence="1 2">
    <name type="scientific">Digitaria exilis</name>
    <dbReference type="NCBI Taxonomy" id="1010633"/>
    <lineage>
        <taxon>Eukaryota</taxon>
        <taxon>Viridiplantae</taxon>
        <taxon>Streptophyta</taxon>
        <taxon>Embryophyta</taxon>
        <taxon>Tracheophyta</taxon>
        <taxon>Spermatophyta</taxon>
        <taxon>Magnoliopsida</taxon>
        <taxon>Liliopsida</taxon>
        <taxon>Poales</taxon>
        <taxon>Poaceae</taxon>
        <taxon>PACMAD clade</taxon>
        <taxon>Panicoideae</taxon>
        <taxon>Panicodae</taxon>
        <taxon>Paniceae</taxon>
        <taxon>Anthephorinae</taxon>
        <taxon>Digitaria</taxon>
    </lineage>
</organism>
<reference evidence="1" key="1">
    <citation type="submission" date="2020-07" db="EMBL/GenBank/DDBJ databases">
        <title>Genome sequence and genetic diversity analysis of an under-domesticated orphan crop, white fonio (Digitaria exilis).</title>
        <authorList>
            <person name="Bennetzen J.L."/>
            <person name="Chen S."/>
            <person name="Ma X."/>
            <person name="Wang X."/>
            <person name="Yssel A.E.J."/>
            <person name="Chaluvadi S.R."/>
            <person name="Johnson M."/>
            <person name="Gangashetty P."/>
            <person name="Hamidou F."/>
            <person name="Sanogo M.D."/>
            <person name="Zwaenepoel A."/>
            <person name="Wallace J."/>
            <person name="Van De Peer Y."/>
            <person name="Van Deynze A."/>
        </authorList>
    </citation>
    <scope>NUCLEOTIDE SEQUENCE</scope>
    <source>
        <tissue evidence="1">Leaves</tissue>
    </source>
</reference>
<evidence type="ECO:0000313" key="2">
    <source>
        <dbReference type="Proteomes" id="UP000636709"/>
    </source>
</evidence>
<gene>
    <name evidence="1" type="ORF">HU200_049096</name>
</gene>
<proteinExistence type="predicted"/>
<comment type="caution">
    <text evidence="1">The sequence shown here is derived from an EMBL/GenBank/DDBJ whole genome shotgun (WGS) entry which is preliminary data.</text>
</comment>
<sequence>MERLEDSLKIAEREVRRCKNKNAMVKAFDTDEIARDLDRLRQDISEKIFSSILLTSVETKSQCHSIGDSTEDPSNDNKTMTKKAGVASMGTLVRKSIL</sequence>